<dbReference type="InterPro" id="IPR047961">
    <property type="entry name" value="Transp_suffix-like"/>
</dbReference>
<dbReference type="Proteomes" id="UP000789326">
    <property type="component" value="Unassembled WGS sequence"/>
</dbReference>
<dbReference type="AlphaFoldDB" id="A0A9W4L193"/>
<reference evidence="2" key="1">
    <citation type="submission" date="2021-11" db="EMBL/GenBank/DDBJ databases">
        <authorList>
            <person name="Bulgarelli D."/>
        </authorList>
    </citation>
    <scope>NUCLEOTIDE SEQUENCE</scope>
    <source>
        <strain evidence="2">Bi133</strain>
    </source>
</reference>
<keyword evidence="1" id="KW-1133">Transmembrane helix</keyword>
<dbReference type="EMBL" id="CAKKMG010000037">
    <property type="protein sequence ID" value="CAH0236493.1"/>
    <property type="molecule type" value="Genomic_DNA"/>
</dbReference>
<organism evidence="2 3">
    <name type="scientific">Peribacillus simplex</name>
    <dbReference type="NCBI Taxonomy" id="1478"/>
    <lineage>
        <taxon>Bacteria</taxon>
        <taxon>Bacillati</taxon>
        <taxon>Bacillota</taxon>
        <taxon>Bacilli</taxon>
        <taxon>Bacillales</taxon>
        <taxon>Bacillaceae</taxon>
        <taxon>Peribacillus</taxon>
    </lineage>
</organism>
<name>A0A9W4L193_9BACI</name>
<keyword evidence="1" id="KW-0812">Transmembrane</keyword>
<comment type="caution">
    <text evidence="2">The sequence shown here is derived from an EMBL/GenBank/DDBJ whole genome shotgun (WGS) entry which is preliminary data.</text>
</comment>
<protein>
    <recommendedName>
        <fullName evidence="4">Transporter suffix domain-containing protein</fullName>
    </recommendedName>
</protein>
<dbReference type="RefSeq" id="WP_290369678.1">
    <property type="nucleotide sequence ID" value="NZ_CAKKMG010000037.1"/>
</dbReference>
<feature type="transmembrane region" description="Helical" evidence="1">
    <location>
        <begin position="12"/>
        <end position="33"/>
    </location>
</feature>
<accession>A0A9W4L193</accession>
<dbReference type="NCBIfam" id="NF033684">
    <property type="entry name" value="suffix_2_RND"/>
    <property type="match status" value="1"/>
</dbReference>
<feature type="transmembrane region" description="Helical" evidence="1">
    <location>
        <begin position="45"/>
        <end position="66"/>
    </location>
</feature>
<evidence type="ECO:0000313" key="2">
    <source>
        <dbReference type="EMBL" id="CAH0236493.1"/>
    </source>
</evidence>
<evidence type="ECO:0000313" key="3">
    <source>
        <dbReference type="Proteomes" id="UP000789326"/>
    </source>
</evidence>
<keyword evidence="1" id="KW-0472">Membrane</keyword>
<proteinExistence type="predicted"/>
<gene>
    <name evidence="2" type="ORF">SRABI133_02774</name>
</gene>
<sequence length="88" mass="9667">MDKEVKGVKKSRFYKVGMGFLIISLLTWIIPVVAPFTPFSTGVKAGVITGAIVFAEVMFWAGALLVGKEVAAKYKGYLNPKNWKKEKG</sequence>
<evidence type="ECO:0000256" key="1">
    <source>
        <dbReference type="SAM" id="Phobius"/>
    </source>
</evidence>
<evidence type="ECO:0008006" key="4">
    <source>
        <dbReference type="Google" id="ProtNLM"/>
    </source>
</evidence>